<reference evidence="1 2" key="1">
    <citation type="journal article" date="2019" name="Environ. Microbiol.">
        <title>At the nexus of three kingdoms: the genome of the mycorrhizal fungus Gigaspora margarita provides insights into plant, endobacterial and fungal interactions.</title>
        <authorList>
            <person name="Venice F."/>
            <person name="Ghignone S."/>
            <person name="Salvioli di Fossalunga A."/>
            <person name="Amselem J."/>
            <person name="Novero M."/>
            <person name="Xianan X."/>
            <person name="Sedzielewska Toro K."/>
            <person name="Morin E."/>
            <person name="Lipzen A."/>
            <person name="Grigoriev I.V."/>
            <person name="Henrissat B."/>
            <person name="Martin F.M."/>
            <person name="Bonfante P."/>
        </authorList>
    </citation>
    <scope>NUCLEOTIDE SEQUENCE [LARGE SCALE GENOMIC DNA]</scope>
    <source>
        <strain evidence="1 2">BEG34</strain>
    </source>
</reference>
<dbReference type="EMBL" id="WTPW01001689">
    <property type="protein sequence ID" value="KAF0420759.1"/>
    <property type="molecule type" value="Genomic_DNA"/>
</dbReference>
<organism evidence="1 2">
    <name type="scientific">Gigaspora margarita</name>
    <dbReference type="NCBI Taxonomy" id="4874"/>
    <lineage>
        <taxon>Eukaryota</taxon>
        <taxon>Fungi</taxon>
        <taxon>Fungi incertae sedis</taxon>
        <taxon>Mucoromycota</taxon>
        <taxon>Glomeromycotina</taxon>
        <taxon>Glomeromycetes</taxon>
        <taxon>Diversisporales</taxon>
        <taxon>Gigasporaceae</taxon>
        <taxon>Gigaspora</taxon>
    </lineage>
</organism>
<evidence type="ECO:0000313" key="2">
    <source>
        <dbReference type="Proteomes" id="UP000439903"/>
    </source>
</evidence>
<evidence type="ECO:0000313" key="1">
    <source>
        <dbReference type="EMBL" id="KAF0420759.1"/>
    </source>
</evidence>
<sequence length="102" mass="12245">MCIIRKNDEIVSKLIKVNDWNAEMKKRINKNKIYDITLSPLDNSSVNITKFIEFHKTLEDHLNYQPIKWDLTLLDNLLNLYSSNKTLEKFKIYLEDQEKDKK</sequence>
<accession>A0A8H4A4Q3</accession>
<dbReference type="AlphaFoldDB" id="A0A8H4A4Q3"/>
<name>A0A8H4A4Q3_GIGMA</name>
<keyword evidence="2" id="KW-1185">Reference proteome</keyword>
<dbReference type="Proteomes" id="UP000439903">
    <property type="component" value="Unassembled WGS sequence"/>
</dbReference>
<protein>
    <submittedName>
        <fullName evidence="1">Uncharacterized protein</fullName>
    </submittedName>
</protein>
<gene>
    <name evidence="1" type="ORF">F8M41_006914</name>
</gene>
<comment type="caution">
    <text evidence="1">The sequence shown here is derived from an EMBL/GenBank/DDBJ whole genome shotgun (WGS) entry which is preliminary data.</text>
</comment>
<dbReference type="OrthoDB" id="2388148at2759"/>
<proteinExistence type="predicted"/>